<sequence length="67" mass="7397">MVNCPIVRELWSGVACVYLTPGVVHWNYSIFISRPSGELVSHLTASRHAKTEDEILLGTLCRSHASS</sequence>
<evidence type="ECO:0000313" key="2">
    <source>
        <dbReference type="Proteomes" id="UP000494165"/>
    </source>
</evidence>
<organism evidence="1 2">
    <name type="scientific">Cloeon dipterum</name>
    <dbReference type="NCBI Taxonomy" id="197152"/>
    <lineage>
        <taxon>Eukaryota</taxon>
        <taxon>Metazoa</taxon>
        <taxon>Ecdysozoa</taxon>
        <taxon>Arthropoda</taxon>
        <taxon>Hexapoda</taxon>
        <taxon>Insecta</taxon>
        <taxon>Pterygota</taxon>
        <taxon>Palaeoptera</taxon>
        <taxon>Ephemeroptera</taxon>
        <taxon>Pisciforma</taxon>
        <taxon>Baetidae</taxon>
        <taxon>Cloeon</taxon>
    </lineage>
</organism>
<protein>
    <submittedName>
        <fullName evidence="1">Uncharacterized protein</fullName>
    </submittedName>
</protein>
<keyword evidence="2" id="KW-1185">Reference proteome</keyword>
<reference evidence="1 2" key="1">
    <citation type="submission" date="2020-04" db="EMBL/GenBank/DDBJ databases">
        <authorList>
            <person name="Alioto T."/>
            <person name="Alioto T."/>
            <person name="Gomez Garrido J."/>
        </authorList>
    </citation>
    <scope>NUCLEOTIDE SEQUENCE [LARGE SCALE GENOMIC DNA]</scope>
</reference>
<proteinExistence type="predicted"/>
<name>A0A8S1C967_9INSE</name>
<dbReference type="Proteomes" id="UP000494165">
    <property type="component" value="Unassembled WGS sequence"/>
</dbReference>
<dbReference type="AlphaFoldDB" id="A0A8S1C967"/>
<gene>
    <name evidence="1" type="ORF">CLODIP_2_CD06080</name>
</gene>
<dbReference type="EMBL" id="CADEPI010000020">
    <property type="protein sequence ID" value="CAB3365340.1"/>
    <property type="molecule type" value="Genomic_DNA"/>
</dbReference>
<comment type="caution">
    <text evidence="1">The sequence shown here is derived from an EMBL/GenBank/DDBJ whole genome shotgun (WGS) entry which is preliminary data.</text>
</comment>
<evidence type="ECO:0000313" key="1">
    <source>
        <dbReference type="EMBL" id="CAB3365340.1"/>
    </source>
</evidence>
<accession>A0A8S1C967</accession>